<evidence type="ECO:0000256" key="2">
    <source>
        <dbReference type="ARBA" id="ARBA00010504"/>
    </source>
</evidence>
<keyword evidence="6" id="KW-0677">Repeat</keyword>
<dbReference type="GO" id="GO:0050808">
    <property type="term" value="P:synapse organization"/>
    <property type="evidence" value="ECO:0007669"/>
    <property type="project" value="UniProtKB-ARBA"/>
</dbReference>
<evidence type="ECO:0000313" key="23">
    <source>
        <dbReference type="Proteomes" id="UP000193380"/>
    </source>
</evidence>
<keyword evidence="9 17" id="KW-1133">Transmembrane helix</keyword>
<sequence length="1645" mass="184604">MPGGSVNITCVAVGSPMPYVKWMLGIEDLTPEDEMPVGRNVLELNGVRESANYTCVAMSSLGIIEATAQVSVKTLPKPPGTPIVTETTATSVTITWDSGNPDPVSYYIIQYRAKTPDSKYEAVDGITTTRYSIGGLYPNTEYEVRVSAFNSIGQGPSSTRVEARTGEQAPASPPRNVQARIISQNTVMVRWEEPEEPNGQLDKHLFPGQSKNNKLNNGININNNNHNNKMRAMHHKQIIQMMRHTYYILPGGECVCVCVCVCVRKCVLPGQPGKFKVGKVTDTSIQLTWEPSYIKEGIVNYELLYKPVKFGSLEKLTFGPRASYTVEGLRANTEYSFSLAAISNKGIGAFTNELVQRTSQASMFAFVTPAKTHYVTLKNGSSLSFNNSKADHSINIPTKPSAAPLGVSCDSPRSTSLRVKQGQVVLEGLEKWTWYRVILAAFTTEGSGPESPALLCRTDDDVPGAAPRQVEVQPFNSTALRVTWRSVLARQRQGQIRGYQVHYAHVESGSSRTLPRIKDLLLDDSQRERFYRGLAEKCEMIVGGLKPETSYSVSVAAYTTKGDGTHSKARVVQTLGIVPGAPSLSVRPGSESSVVVRWGPPSRGSDSGPGAKGSEIQIQGYRLQFGLKNATPDTIVEFSSRERMYTLTDVIPGLTYVVTLSAKSRSGYGDESWEELEMPEYPPRGYPQILESINATCCSLQFSWLPPVPSERNGVITEYTVAYREEGGLDPMGIDPLGPPRQITLPASESSYTILGLNHSTGYEVQMCAHTSVGPGPFSPPLLYRTMTFETDVPRNFSVNLATKTSVLLTWEFPDSPYPYHFTVEYNHQKMEVDARLRKAVIPNLQPDTDYDFKITSPEGNMGRLRHRILAKTSPLIGIRRPEIDHTRDTETTITIILPSLENRSPVKNIYVVVVPLRRARGVIRHLKSPDEMDLEELLDISQRQRDSRQQKQVDLRRAYITARFTPDTLPAFFTLGDQLDYGGFENRALEPGQEYVFFILAELNGTTGKMYGASPYTDPVIAPDSDPQPLDAGDGLIWVVGPVLAVVFIICIVIAILLYKNKRKDSEPGTKSLLGNAEMMAHHPTDPVEMRRINFQTPGMMSHPPIPITELAEHTELLKANDNLRLSQEYESIDPGQQFTWEHSNLEVNKPKNRYANKSQQLSSLPHSPSPYSGILGSDYINANYIDGYRKQNAYIATQGPLAETFGDFWRMVWEQRAASVVMMTRLEEKSRVKCDQYWPTRGSETYGMTQVTLLDTMELATFCVRTFSLHKSGSSERREVRQFQFTAWPDHGVPEYPTPFLAFLRRVKACNPPDAGPVIAHCSAGVGRTGCFIVIDAMLERIRHERTADVYGHVTLMRSQRNYMVQTEDQYGFIHEALLEAVACGNTEVAARSLFSYMQKLGQVENGEHVTGMELEFKRLANTKAHTSRFVSANLPCNKFKNRLVNIMPYETTRVCLQPIRGLEGSDYINASYIDGYRQQRGYIATQGPLAETTEDFWRMLWEHNSTIVVMLTKLREMGREKCHQYWPAERSARYQYFVVDPMAEYNMPQYILREFKVTDARVSNPDDCRILLNTSEYCRIPHDCYTAVPSTEMKRKGEKERREGMLRQEVKGRSRREGAKCERLERKGRKGDRSGKIRKKER</sequence>
<evidence type="ECO:0000256" key="14">
    <source>
        <dbReference type="ARBA" id="ARBA00023319"/>
    </source>
</evidence>
<feature type="compositionally biased region" description="Low complexity" evidence="16">
    <location>
        <begin position="599"/>
        <end position="609"/>
    </location>
</feature>
<evidence type="ECO:0000256" key="12">
    <source>
        <dbReference type="ARBA" id="ARBA00023170"/>
    </source>
</evidence>
<dbReference type="InterPro" id="IPR036116">
    <property type="entry name" value="FN3_sf"/>
</dbReference>
<evidence type="ECO:0000259" key="20">
    <source>
        <dbReference type="PROSITE" id="PS50835"/>
    </source>
</evidence>
<feature type="transmembrane region" description="Helical" evidence="17">
    <location>
        <begin position="1036"/>
        <end position="1060"/>
    </location>
</feature>
<dbReference type="Proteomes" id="UP000193380">
    <property type="component" value="Unassembled WGS sequence"/>
</dbReference>
<keyword evidence="4 17" id="KW-0812">Transmembrane</keyword>
<feature type="domain" description="Fibronectin type-III" evidence="21">
    <location>
        <begin position="466"/>
        <end position="577"/>
    </location>
</feature>
<evidence type="ECO:0000256" key="7">
    <source>
        <dbReference type="ARBA" id="ARBA00022801"/>
    </source>
</evidence>
<dbReference type="PANTHER" id="PTHR46957">
    <property type="entry name" value="CYTOKINE RECEPTOR"/>
    <property type="match status" value="1"/>
</dbReference>
<dbReference type="FunFam" id="2.60.40.10:FF:000010">
    <property type="entry name" value="receptor-type tyrosine-protein phosphatase delta isoform X1"/>
    <property type="match status" value="1"/>
</dbReference>
<dbReference type="CDD" id="cd05739">
    <property type="entry name" value="IgI_3_RPTP_IIa_LAR_like"/>
    <property type="match status" value="1"/>
</dbReference>
<dbReference type="InterPro" id="IPR000242">
    <property type="entry name" value="PTP_cat"/>
</dbReference>
<dbReference type="CDD" id="cd00063">
    <property type="entry name" value="FN3"/>
    <property type="match status" value="6"/>
</dbReference>
<dbReference type="FunFam" id="3.90.190.10:FF:000001">
    <property type="entry name" value="Receptor-type tyrosine-protein phosphatase F isoform A"/>
    <property type="match status" value="1"/>
</dbReference>
<dbReference type="PaxDb" id="8022-A0A060Y8W5"/>
<keyword evidence="14" id="KW-0393">Immunoglobulin domain</keyword>
<evidence type="ECO:0000259" key="21">
    <source>
        <dbReference type="PROSITE" id="PS50853"/>
    </source>
</evidence>
<dbReference type="SMART" id="SM00404">
    <property type="entry name" value="PTPc_motif"/>
    <property type="match status" value="1"/>
</dbReference>
<dbReference type="PROSITE" id="PS50055">
    <property type="entry name" value="TYR_PHOSPHATASE_PTP"/>
    <property type="match status" value="2"/>
</dbReference>
<accession>A0A060Y8W5</accession>
<comment type="similarity">
    <text evidence="2">Belongs to the protein-tyrosine phosphatase family. Receptor class 2A subfamily.</text>
</comment>
<dbReference type="InterPro" id="IPR007110">
    <property type="entry name" value="Ig-like_dom"/>
</dbReference>
<dbReference type="Pfam" id="PF23144">
    <property type="entry name" value="Fn3_PTPRU"/>
    <property type="match status" value="1"/>
</dbReference>
<dbReference type="FunFam" id="2.60.40.10:FF:000068">
    <property type="entry name" value="receptor-type tyrosine-protein phosphatase delta isoform X1"/>
    <property type="match status" value="1"/>
</dbReference>
<evidence type="ECO:0000256" key="11">
    <source>
        <dbReference type="ARBA" id="ARBA00023157"/>
    </source>
</evidence>
<dbReference type="Pfam" id="PF00102">
    <property type="entry name" value="Y_phosphatase"/>
    <property type="match status" value="2"/>
</dbReference>
<dbReference type="Gene3D" id="2.60.40.10">
    <property type="entry name" value="Immunoglobulins"/>
    <property type="match status" value="9"/>
</dbReference>
<dbReference type="SMART" id="SM00194">
    <property type="entry name" value="PTPc"/>
    <property type="match status" value="2"/>
</dbReference>
<dbReference type="SMART" id="SM00060">
    <property type="entry name" value="FN3"/>
    <property type="match status" value="7"/>
</dbReference>
<keyword evidence="10 17" id="KW-0472">Membrane</keyword>
<dbReference type="InterPro" id="IPR000387">
    <property type="entry name" value="Tyr_Pase_dom"/>
</dbReference>
<dbReference type="InterPro" id="IPR003961">
    <property type="entry name" value="FN3_dom"/>
</dbReference>
<comment type="subcellular location">
    <subcellularLocation>
        <location evidence="1">Membrane</location>
        <topology evidence="1">Single-pass type I membrane protein</topology>
    </subcellularLocation>
</comment>
<feature type="region of interest" description="Disordered" evidence="16">
    <location>
        <begin position="1595"/>
        <end position="1645"/>
    </location>
</feature>
<dbReference type="PANTHER" id="PTHR46957:SF6">
    <property type="entry name" value="PROTEIN-TYROSINE-PHOSPHATASE"/>
    <property type="match status" value="1"/>
</dbReference>
<feature type="domain" description="Tyrosine specific protein phosphatases" evidence="19">
    <location>
        <begin position="1303"/>
        <end position="1374"/>
    </location>
</feature>
<protein>
    <recommendedName>
        <fullName evidence="3">protein-tyrosine-phosphatase</fullName>
        <ecNumber evidence="3">3.1.3.48</ecNumber>
    </recommendedName>
</protein>
<evidence type="ECO:0000256" key="13">
    <source>
        <dbReference type="ARBA" id="ARBA00023180"/>
    </source>
</evidence>
<gene>
    <name evidence="22" type="ORF">GSONMT00016896001</name>
</gene>
<keyword evidence="11" id="KW-1015">Disulfide bond</keyword>
<dbReference type="PROSITE" id="PS50056">
    <property type="entry name" value="TYR_PHOSPHATASE_2"/>
    <property type="match status" value="1"/>
</dbReference>
<evidence type="ECO:0000259" key="18">
    <source>
        <dbReference type="PROSITE" id="PS50055"/>
    </source>
</evidence>
<dbReference type="Gene3D" id="3.90.190.10">
    <property type="entry name" value="Protein tyrosine phosphatase superfamily"/>
    <property type="match status" value="2"/>
</dbReference>
<feature type="domain" description="Ig-like" evidence="20">
    <location>
        <begin position="1"/>
        <end position="71"/>
    </location>
</feature>
<keyword evidence="5" id="KW-0732">Signal</keyword>
<evidence type="ECO:0000256" key="5">
    <source>
        <dbReference type="ARBA" id="ARBA00022729"/>
    </source>
</evidence>
<keyword evidence="12" id="KW-0675">Receptor</keyword>
<evidence type="ECO:0000256" key="17">
    <source>
        <dbReference type="SAM" id="Phobius"/>
    </source>
</evidence>
<reference evidence="22" key="1">
    <citation type="journal article" date="2014" name="Nat. Commun.">
        <title>The rainbow trout genome provides novel insights into evolution after whole-genome duplication in vertebrates.</title>
        <authorList>
            <person name="Berthelot C."/>
            <person name="Brunet F."/>
            <person name="Chalopin D."/>
            <person name="Juanchich A."/>
            <person name="Bernard M."/>
            <person name="Noel B."/>
            <person name="Bento P."/>
            <person name="Da Silva C."/>
            <person name="Labadie K."/>
            <person name="Alberti A."/>
            <person name="Aury J.M."/>
            <person name="Louis A."/>
            <person name="Dehais P."/>
            <person name="Bardou P."/>
            <person name="Montfort J."/>
            <person name="Klopp C."/>
            <person name="Cabau C."/>
            <person name="Gaspin C."/>
            <person name="Thorgaard G.H."/>
            <person name="Boussaha M."/>
            <person name="Quillet E."/>
            <person name="Guyomard R."/>
            <person name="Galiana D."/>
            <person name="Bobe J."/>
            <person name="Volff J.N."/>
            <person name="Genet C."/>
            <person name="Wincker P."/>
            <person name="Jaillon O."/>
            <person name="Roest Crollius H."/>
            <person name="Guiguen Y."/>
        </authorList>
    </citation>
    <scope>NUCLEOTIDE SEQUENCE [LARGE SCALE GENOMIC DNA]</scope>
</reference>
<keyword evidence="13" id="KW-0325">Glycoprotein</keyword>
<dbReference type="InterPro" id="IPR036179">
    <property type="entry name" value="Ig-like_dom_sf"/>
</dbReference>
<dbReference type="SMART" id="SM00409">
    <property type="entry name" value="IG"/>
    <property type="match status" value="1"/>
</dbReference>
<organism evidence="22 23">
    <name type="scientific">Oncorhynchus mykiss</name>
    <name type="common">Rainbow trout</name>
    <name type="synonym">Salmo gairdneri</name>
    <dbReference type="NCBI Taxonomy" id="8022"/>
    <lineage>
        <taxon>Eukaryota</taxon>
        <taxon>Metazoa</taxon>
        <taxon>Chordata</taxon>
        <taxon>Craniata</taxon>
        <taxon>Vertebrata</taxon>
        <taxon>Euteleostomi</taxon>
        <taxon>Actinopterygii</taxon>
        <taxon>Neopterygii</taxon>
        <taxon>Teleostei</taxon>
        <taxon>Protacanthopterygii</taxon>
        <taxon>Salmoniformes</taxon>
        <taxon>Salmonidae</taxon>
        <taxon>Salmoninae</taxon>
        <taxon>Oncorhynchus</taxon>
    </lineage>
</organism>
<dbReference type="GO" id="GO:0004725">
    <property type="term" value="F:protein tyrosine phosphatase activity"/>
    <property type="evidence" value="ECO:0007669"/>
    <property type="project" value="UniProtKB-EC"/>
</dbReference>
<dbReference type="PRINTS" id="PR00700">
    <property type="entry name" value="PRTYPHPHTASE"/>
</dbReference>
<evidence type="ECO:0000256" key="3">
    <source>
        <dbReference type="ARBA" id="ARBA00013064"/>
    </source>
</evidence>
<comment type="catalytic activity">
    <reaction evidence="15">
        <text>O-phospho-L-tyrosyl-[protein] + H2O = L-tyrosyl-[protein] + phosphate</text>
        <dbReference type="Rhea" id="RHEA:10684"/>
        <dbReference type="Rhea" id="RHEA-COMP:10136"/>
        <dbReference type="Rhea" id="RHEA-COMP:20101"/>
        <dbReference type="ChEBI" id="CHEBI:15377"/>
        <dbReference type="ChEBI" id="CHEBI:43474"/>
        <dbReference type="ChEBI" id="CHEBI:46858"/>
        <dbReference type="ChEBI" id="CHEBI:61978"/>
        <dbReference type="EC" id="3.1.3.48"/>
    </reaction>
</comment>
<feature type="domain" description="Fibronectin type-III" evidence="21">
    <location>
        <begin position="578"/>
        <end position="683"/>
    </location>
</feature>
<feature type="domain" description="Fibronectin type-III" evidence="21">
    <location>
        <begin position="793"/>
        <end position="876"/>
    </location>
</feature>
<dbReference type="PROSITE" id="PS50835">
    <property type="entry name" value="IG_LIKE"/>
    <property type="match status" value="1"/>
</dbReference>
<dbReference type="SUPFAM" id="SSF48726">
    <property type="entry name" value="Immunoglobulin"/>
    <property type="match status" value="1"/>
</dbReference>
<dbReference type="FunFam" id="2.60.40.10:FF:000027">
    <property type="entry name" value="receptor-type tyrosine-protein phosphatase delta isoform X1"/>
    <property type="match status" value="1"/>
</dbReference>
<evidence type="ECO:0000256" key="6">
    <source>
        <dbReference type="ARBA" id="ARBA00022737"/>
    </source>
</evidence>
<dbReference type="Pfam" id="PF00041">
    <property type="entry name" value="fn3"/>
    <property type="match status" value="6"/>
</dbReference>
<dbReference type="SMART" id="SM00408">
    <property type="entry name" value="IGc2"/>
    <property type="match status" value="1"/>
</dbReference>
<dbReference type="InterPro" id="IPR013783">
    <property type="entry name" value="Ig-like_fold"/>
</dbReference>
<dbReference type="EC" id="3.1.3.48" evidence="3"/>
<dbReference type="InterPro" id="IPR003599">
    <property type="entry name" value="Ig_sub"/>
</dbReference>
<proteinExistence type="inferred from homology"/>
<feature type="region of interest" description="Disordered" evidence="16">
    <location>
        <begin position="154"/>
        <end position="175"/>
    </location>
</feature>
<evidence type="ECO:0000256" key="10">
    <source>
        <dbReference type="ARBA" id="ARBA00023136"/>
    </source>
</evidence>
<feature type="domain" description="Tyrosine-protein phosphatase" evidence="18">
    <location>
        <begin position="1127"/>
        <end position="1383"/>
    </location>
</feature>
<feature type="compositionally biased region" description="Basic and acidic residues" evidence="16">
    <location>
        <begin position="1595"/>
        <end position="1638"/>
    </location>
</feature>
<evidence type="ECO:0000259" key="19">
    <source>
        <dbReference type="PROSITE" id="PS50056"/>
    </source>
</evidence>
<evidence type="ECO:0000313" key="22">
    <source>
        <dbReference type="EMBL" id="CDQ87967.1"/>
    </source>
</evidence>
<evidence type="ECO:0000256" key="9">
    <source>
        <dbReference type="ARBA" id="ARBA00022989"/>
    </source>
</evidence>
<dbReference type="SUPFAM" id="SSF49265">
    <property type="entry name" value="Fibronectin type III"/>
    <property type="match status" value="5"/>
</dbReference>
<keyword evidence="8" id="KW-0904">Protein phosphatase</keyword>
<dbReference type="SUPFAM" id="SSF52799">
    <property type="entry name" value="(Phosphotyrosine protein) phosphatases II"/>
    <property type="match status" value="2"/>
</dbReference>
<dbReference type="InterPro" id="IPR003595">
    <property type="entry name" value="Tyr_Pase_cat"/>
</dbReference>
<evidence type="ECO:0000256" key="1">
    <source>
        <dbReference type="ARBA" id="ARBA00004479"/>
    </source>
</evidence>
<dbReference type="InterPro" id="IPR050713">
    <property type="entry name" value="RTP_Phos/Ushers"/>
</dbReference>
<dbReference type="PROSITE" id="PS50853">
    <property type="entry name" value="FN3"/>
    <property type="match status" value="6"/>
</dbReference>
<evidence type="ECO:0000256" key="15">
    <source>
        <dbReference type="ARBA" id="ARBA00051722"/>
    </source>
</evidence>
<dbReference type="FunFam" id="2.60.40.10:FF:000066">
    <property type="entry name" value="receptor-type tyrosine-protein phosphatase delta isoform X1"/>
    <property type="match status" value="1"/>
</dbReference>
<dbReference type="STRING" id="8022.A0A060Y8W5"/>
<feature type="domain" description="Fibronectin type-III" evidence="21">
    <location>
        <begin position="78"/>
        <end position="168"/>
    </location>
</feature>
<feature type="domain" description="Tyrosine-protein phosphatase" evidence="18">
    <location>
        <begin position="1415"/>
        <end position="1596"/>
    </location>
</feature>
<dbReference type="GO" id="GO:0016020">
    <property type="term" value="C:membrane"/>
    <property type="evidence" value="ECO:0007669"/>
    <property type="project" value="UniProtKB-SubCell"/>
</dbReference>
<evidence type="ECO:0000256" key="16">
    <source>
        <dbReference type="SAM" id="MobiDB-lite"/>
    </source>
</evidence>
<keyword evidence="7" id="KW-0378">Hydrolase</keyword>
<dbReference type="InterPro" id="IPR003598">
    <property type="entry name" value="Ig_sub2"/>
</dbReference>
<feature type="region of interest" description="Disordered" evidence="16">
    <location>
        <begin position="592"/>
        <end position="613"/>
    </location>
</feature>
<evidence type="ECO:0000256" key="8">
    <source>
        <dbReference type="ARBA" id="ARBA00022912"/>
    </source>
</evidence>
<evidence type="ECO:0000256" key="4">
    <source>
        <dbReference type="ARBA" id="ARBA00022692"/>
    </source>
</evidence>
<dbReference type="InterPro" id="IPR029021">
    <property type="entry name" value="Prot-tyrosine_phosphatase-like"/>
</dbReference>
<feature type="domain" description="Fibronectin type-III" evidence="21">
    <location>
        <begin position="271"/>
        <end position="361"/>
    </location>
</feature>
<dbReference type="InterPro" id="IPR057598">
    <property type="entry name" value="Fn3_PTPRU"/>
</dbReference>
<dbReference type="EMBL" id="FR908265">
    <property type="protein sequence ID" value="CDQ87967.1"/>
    <property type="molecule type" value="Genomic_DNA"/>
</dbReference>
<feature type="domain" description="Fibronectin type-III" evidence="21">
    <location>
        <begin position="686"/>
        <end position="791"/>
    </location>
</feature>
<name>A0A060Y8W5_ONCMY</name>
<reference evidence="22" key="2">
    <citation type="submission" date="2014-03" db="EMBL/GenBank/DDBJ databases">
        <authorList>
            <person name="Genoscope - CEA"/>
        </authorList>
    </citation>
    <scope>NUCLEOTIDE SEQUENCE</scope>
</reference>